<dbReference type="PANTHER" id="PTHR43941:SF1">
    <property type="entry name" value="STRUCTURAL MAINTENANCE OF CHROMOSOMES PROTEIN 2"/>
    <property type="match status" value="1"/>
</dbReference>
<reference evidence="3" key="1">
    <citation type="submission" date="2021-12" db="EMBL/GenBank/DDBJ databases">
        <authorList>
            <person name="King R."/>
        </authorList>
    </citation>
    <scope>NUCLEOTIDE SEQUENCE</scope>
</reference>
<dbReference type="Proteomes" id="UP001153714">
    <property type="component" value="Chromosome 10"/>
</dbReference>
<evidence type="ECO:0000256" key="1">
    <source>
        <dbReference type="SAM" id="Coils"/>
    </source>
</evidence>
<evidence type="ECO:0000313" key="3">
    <source>
        <dbReference type="EMBL" id="CAG9783020.1"/>
    </source>
</evidence>
<keyword evidence="4" id="KW-1185">Reference proteome</keyword>
<evidence type="ECO:0000256" key="2">
    <source>
        <dbReference type="SAM" id="MobiDB-lite"/>
    </source>
</evidence>
<dbReference type="GO" id="GO:0000796">
    <property type="term" value="C:condensin complex"/>
    <property type="evidence" value="ECO:0007669"/>
    <property type="project" value="TreeGrafter"/>
</dbReference>
<reference evidence="3" key="2">
    <citation type="submission" date="2022-10" db="EMBL/GenBank/DDBJ databases">
        <authorList>
            <consortium name="ENA_rothamsted_submissions"/>
            <consortium name="culmorum"/>
            <person name="King R."/>
        </authorList>
    </citation>
    <scope>NUCLEOTIDE SEQUENCE</scope>
</reference>
<dbReference type="GO" id="GO:0003682">
    <property type="term" value="F:chromatin binding"/>
    <property type="evidence" value="ECO:0007669"/>
    <property type="project" value="TreeGrafter"/>
</dbReference>
<organism evidence="3 4">
    <name type="scientific">Diatraea saccharalis</name>
    <name type="common">sugarcane borer</name>
    <dbReference type="NCBI Taxonomy" id="40085"/>
    <lineage>
        <taxon>Eukaryota</taxon>
        <taxon>Metazoa</taxon>
        <taxon>Ecdysozoa</taxon>
        <taxon>Arthropoda</taxon>
        <taxon>Hexapoda</taxon>
        <taxon>Insecta</taxon>
        <taxon>Pterygota</taxon>
        <taxon>Neoptera</taxon>
        <taxon>Endopterygota</taxon>
        <taxon>Lepidoptera</taxon>
        <taxon>Glossata</taxon>
        <taxon>Ditrysia</taxon>
        <taxon>Pyraloidea</taxon>
        <taxon>Crambidae</taxon>
        <taxon>Crambinae</taxon>
        <taxon>Diatraea</taxon>
    </lineage>
</organism>
<dbReference type="GO" id="GO:0007076">
    <property type="term" value="P:mitotic chromosome condensation"/>
    <property type="evidence" value="ECO:0007669"/>
    <property type="project" value="TreeGrafter"/>
</dbReference>
<accession>A0A9N9QTL2</accession>
<keyword evidence="1" id="KW-0175">Coiled coil</keyword>
<sequence>MPSKTILSSHRFIETKRKEEEQAVEKNKEFERVLAANKNKRLSPGSFISYNGPSLNDNSSTHYANAGPVVKLPVETKIVMRMDACSKCARPPTKKPEKVIMDKIDALDKETTELRTRAQKLARREAQRVELLERAEMAWKDLEMGYQRRLAAAEEKEEDMTKHIQKLIQERNGYKNACTTLAKQLKEKGDIAEKDRVLLTTFEKDVCKNACDRLRLSEEAAQLDAELAELQCKSTQLDRDLQFKEEQVRGRLQNLENEVDCARALTYEAERTIHAELSALRDQITAVSAQLLQEDEDNTLIKEELEQLRSEKMGLVEDLEGCQALCNQGTQNKIDELNKKREQLRELQEKVMECQCKVPVDAAIEVKRTPSLVALCKCMPEDKFSESCSCSSLRTTLLTNLLSDLFSGLQSELGGSCAQMPCQLLKCLEDKHNWDKSSVIKTNLQNYFSKLLVGELDIAIATSIEKYHARWVGASCADAVRQITKCCGADTDSNPDRIIEKRAQKLAARLAEKLFQERADQLAAKAKEVLKTGPPPCECSGRSGYLFVIAAVYPCFVKQPIIGGAQSNTSGVATPAYWRRTHQNVTQLRTQIEDLKKIPDTTNDDKCIIDAQKINNKQQQQHISRRPHTEQTNKRSPGTKLNSIKKKQTDSNYQKKTTKNITLGLQMDKQPRPVKKLEQSYAVHFCVCGTQKETNKTPKPGHKDINSLKEQRSIKPLIDDRFPEMTDIKQMKKIIRPLQSENIKYCRSDVACFHKPPSNTSIDNLLSTLVRWKCDLFKLSSKTNKNKVIDNSLEENKRVEDITKTVVDEKSIKDTSILMPQNVSVKTLVSQADPNSTKKVVANISKATDAQKDLPATTNSVYMGAINLEKSDENFCKCVIDVKNTSEFPYNCIDSQLCDCMNIIHQHKIISENNKVASETQQKNSHFNSRNSSNQLTSSNIKGNVSNADSKHISKASLLFPEDSQYRITFLGATLTNNCTKKDIVAKENTCYNVHHTIIKKHDAKSIKIPDNAWCNKHIKASGNCNGDEITFSNTLNSPETKINSCDCNVKCEEFKNFVNDVLSKHHEEIKKHENKALDTHSLKNSKLENCICCNIKGDESKELEVNTFHLLEEHLKNKLDEFNRTTCKSSCISSVEQEKLFSTILQRVRQLISDSTLSITCKCINEGPSQGSWHRAYMLLQEYLKIKINKVQCMCQLPQDNEQIFLPDVLEKVCNLIDSDFKRLKDLCKCKSERHESVKNAEVGAQDTIPEKDPNNTNLILFNEKKTSCKSMIPSQPAASQVSSNFGITTRSCSTNNKNVAENFTSPCSDLDFKIYSTSFSNPTTHADFKIKGILNNKYKNYTKENALQDHVNLHTKISTEKPIGNKNLDYDVNFCATQSPYIGYTVDCSCNKTLGTCSCSKSVVLKNTENIKNIWTKLTSKKINHKDHSYIMNAIPIKTEEIDESTERNETDLKIPTEKSLCDAKINVHYSEDITLKISNGKLTKIYVPSTTTTTSDDYVSLLAEEPIDWRDCNSTNTNSHKVINPSDNKWTNSLYYPIHTSKSHKKNKTNEKFDQVNLSSSLSSNCDCNMVPLCHVKMLVENIEKKIINSKCTCDSLCSKICPEHSKRNI</sequence>
<dbReference type="GO" id="GO:0000785">
    <property type="term" value="C:chromatin"/>
    <property type="evidence" value="ECO:0007669"/>
    <property type="project" value="TreeGrafter"/>
</dbReference>
<feature type="region of interest" description="Disordered" evidence="2">
    <location>
        <begin position="916"/>
        <end position="943"/>
    </location>
</feature>
<feature type="coiled-coil region" evidence="1">
    <location>
        <begin position="213"/>
        <end position="357"/>
    </location>
</feature>
<name>A0A9N9QTL2_9NEOP</name>
<feature type="region of interest" description="Disordered" evidence="2">
    <location>
        <begin position="615"/>
        <end position="655"/>
    </location>
</feature>
<protein>
    <submittedName>
        <fullName evidence="3">Uncharacterized protein</fullName>
    </submittedName>
</protein>
<evidence type="ECO:0000313" key="4">
    <source>
        <dbReference type="Proteomes" id="UP001153714"/>
    </source>
</evidence>
<gene>
    <name evidence="3" type="ORF">DIATSA_LOCUS1228</name>
</gene>
<proteinExistence type="predicted"/>
<dbReference type="OrthoDB" id="6913871at2759"/>
<dbReference type="EMBL" id="OU893341">
    <property type="protein sequence ID" value="CAG9783020.1"/>
    <property type="molecule type" value="Genomic_DNA"/>
</dbReference>
<dbReference type="GO" id="GO:0000793">
    <property type="term" value="C:condensed chromosome"/>
    <property type="evidence" value="ECO:0007669"/>
    <property type="project" value="TreeGrafter"/>
</dbReference>
<dbReference type="PANTHER" id="PTHR43941">
    <property type="entry name" value="STRUCTURAL MAINTENANCE OF CHROMOSOMES PROTEIN 2"/>
    <property type="match status" value="1"/>
</dbReference>